<dbReference type="GO" id="GO:0000209">
    <property type="term" value="P:protein polyubiquitination"/>
    <property type="evidence" value="ECO:0007669"/>
    <property type="project" value="InterPro"/>
</dbReference>
<evidence type="ECO:0000256" key="2">
    <source>
        <dbReference type="ARBA" id="ARBA00012485"/>
    </source>
</evidence>
<dbReference type="Pfam" id="PF00632">
    <property type="entry name" value="HECT"/>
    <property type="match status" value="1"/>
</dbReference>
<dbReference type="InterPro" id="IPR000569">
    <property type="entry name" value="HECT_dom"/>
</dbReference>
<evidence type="ECO:0000256" key="3">
    <source>
        <dbReference type="ARBA" id="ARBA00022679"/>
    </source>
</evidence>
<dbReference type="AlphaFoldDB" id="A0A397CSE0"/>
<gene>
    <name evidence="7" type="ORF">DYB38_009848</name>
</gene>
<dbReference type="PANTHER" id="PTHR45700:SF8">
    <property type="entry name" value="HECT-TYPE E3 UBIQUITIN TRANSFERASE"/>
    <property type="match status" value="1"/>
</dbReference>
<dbReference type="Gene3D" id="3.90.1750.10">
    <property type="entry name" value="Hect, E3 ligase catalytic domains"/>
    <property type="match status" value="2"/>
</dbReference>
<reference evidence="7 8" key="1">
    <citation type="submission" date="2018-08" db="EMBL/GenBank/DDBJ databases">
        <title>Aphanomyces genome sequencing and annotation.</title>
        <authorList>
            <person name="Minardi D."/>
            <person name="Oidtmann B."/>
            <person name="Van Der Giezen M."/>
            <person name="Studholme D.J."/>
        </authorList>
    </citation>
    <scope>NUCLEOTIDE SEQUENCE [LARGE SCALE GENOMIC DNA]</scope>
    <source>
        <strain evidence="7 8">SA</strain>
    </source>
</reference>
<dbReference type="Gene3D" id="3.30.2410.10">
    <property type="entry name" value="Hect, E3 ligase catalytic domain"/>
    <property type="match status" value="1"/>
</dbReference>
<name>A0A397CSE0_APHAT</name>
<evidence type="ECO:0000313" key="8">
    <source>
        <dbReference type="Proteomes" id="UP000265716"/>
    </source>
</evidence>
<comment type="caution">
    <text evidence="7">The sequence shown here is derived from an EMBL/GenBank/DDBJ whole genome shotgun (WGS) entry which is preliminary data.</text>
</comment>
<dbReference type="PROSITE" id="PS50237">
    <property type="entry name" value="HECT"/>
    <property type="match status" value="1"/>
</dbReference>
<dbReference type="GO" id="GO:0061630">
    <property type="term" value="F:ubiquitin protein ligase activity"/>
    <property type="evidence" value="ECO:0007669"/>
    <property type="project" value="UniProtKB-EC"/>
</dbReference>
<evidence type="ECO:0000256" key="4">
    <source>
        <dbReference type="ARBA" id="ARBA00022786"/>
    </source>
</evidence>
<dbReference type="VEuPathDB" id="FungiDB:H257_17349"/>
<feature type="domain" description="HECT" evidence="6">
    <location>
        <begin position="1"/>
        <end position="204"/>
    </location>
</feature>
<dbReference type="SMART" id="SM00119">
    <property type="entry name" value="HECTc"/>
    <property type="match status" value="1"/>
</dbReference>
<organism evidence="7 8">
    <name type="scientific">Aphanomyces astaci</name>
    <name type="common">Crayfish plague agent</name>
    <dbReference type="NCBI Taxonomy" id="112090"/>
    <lineage>
        <taxon>Eukaryota</taxon>
        <taxon>Sar</taxon>
        <taxon>Stramenopiles</taxon>
        <taxon>Oomycota</taxon>
        <taxon>Saprolegniomycetes</taxon>
        <taxon>Saprolegniales</taxon>
        <taxon>Verrucalvaceae</taxon>
        <taxon>Aphanomyces</taxon>
    </lineage>
</organism>
<comment type="caution">
    <text evidence="5">Lacks conserved residue(s) required for the propagation of feature annotation.</text>
</comment>
<keyword evidence="3" id="KW-0808">Transferase</keyword>
<dbReference type="Proteomes" id="UP000265716">
    <property type="component" value="Unassembled WGS sequence"/>
</dbReference>
<dbReference type="Gene3D" id="3.30.2160.10">
    <property type="entry name" value="Hect, E3 ligase catalytic domain"/>
    <property type="match status" value="1"/>
</dbReference>
<keyword evidence="4 5" id="KW-0833">Ubl conjugation pathway</keyword>
<evidence type="ECO:0000259" key="6">
    <source>
        <dbReference type="PROSITE" id="PS50237"/>
    </source>
</evidence>
<evidence type="ECO:0000313" key="7">
    <source>
        <dbReference type="EMBL" id="RHY49031.1"/>
    </source>
</evidence>
<dbReference type="EC" id="2.3.2.26" evidence="2"/>
<dbReference type="SUPFAM" id="SSF56204">
    <property type="entry name" value="Hect, E3 ligase catalytic domain"/>
    <property type="match status" value="1"/>
</dbReference>
<dbReference type="InterPro" id="IPR035983">
    <property type="entry name" value="Hect_E3_ubiquitin_ligase"/>
</dbReference>
<protein>
    <recommendedName>
        <fullName evidence="2">HECT-type E3 ubiquitin transferase</fullName>
        <ecNumber evidence="2">2.3.2.26</ecNumber>
    </recommendedName>
</protein>
<dbReference type="EMBL" id="QUTC01007102">
    <property type="protein sequence ID" value="RHY49031.1"/>
    <property type="molecule type" value="Genomic_DNA"/>
</dbReference>
<evidence type="ECO:0000256" key="5">
    <source>
        <dbReference type="PROSITE-ProRule" id="PRU00104"/>
    </source>
</evidence>
<proteinExistence type="predicted"/>
<comment type="catalytic activity">
    <reaction evidence="1">
        <text>S-ubiquitinyl-[E2 ubiquitin-conjugating enzyme]-L-cysteine + [acceptor protein]-L-lysine = [E2 ubiquitin-conjugating enzyme]-L-cysteine + N(6)-ubiquitinyl-[acceptor protein]-L-lysine.</text>
        <dbReference type="EC" id="2.3.2.26"/>
    </reaction>
</comment>
<sequence>MEFELIGILLGLAIYNGVILDLHFPPLVYKKLMEQSVTLSDVEASQPALGRGLRQLLLFDGDVESVFQRSFQVSYQVFGEMKTIDLVPNAFHRGFHLVCGGHALALFRCEELELLLCGSPDLDFEALEYVTQYDSGFSEHSDVIKSFKFWIKNKEAYFWTVVHGFTVDEKKQLLKFCTGSDRVPIRGLSEMAFVISRNGPDSNK</sequence>
<dbReference type="InterPro" id="IPR044611">
    <property type="entry name" value="E3A/B/C-like"/>
</dbReference>
<evidence type="ECO:0000256" key="1">
    <source>
        <dbReference type="ARBA" id="ARBA00000885"/>
    </source>
</evidence>
<dbReference type="PANTHER" id="PTHR45700">
    <property type="entry name" value="UBIQUITIN-PROTEIN LIGASE E3C"/>
    <property type="match status" value="1"/>
</dbReference>
<accession>A0A397CSE0</accession>